<dbReference type="Proteomes" id="UP000177625">
    <property type="component" value="Unassembled WGS sequence"/>
</dbReference>
<keyword evidence="3" id="KW-1185">Reference proteome</keyword>
<evidence type="ECO:0000313" key="2">
    <source>
        <dbReference type="EMBL" id="CZT53162.1"/>
    </source>
</evidence>
<dbReference type="EMBL" id="FJVC01000687">
    <property type="protein sequence ID" value="CZT53162.1"/>
    <property type="molecule type" value="Genomic_DNA"/>
</dbReference>
<accession>A0A1E1MVQ3</accession>
<sequence length="490" mass="55373">MGTYRDLIRSQARRKLRQRAGPTKRAGLKAPTEVRHIETEPLDKLTQPAVVPDVITPLVRCPEGNSHDPFDSMIIGKREKTYFYVKHYYITFKHTYPSDIMANKEKKDISMRLAMTDPSFLHATLFHSALNLCRLRGTNFTRDVYYHHAESIRIVNRRLSNPRFWKVSDMTLLTVACLLHFEILADFGFNGARAGLETHEAQIHFDGLQAMVIGRGGLEKISKEFVSGKSACTFVAWTDTCVSIALNIRPRFQLVQSEEEEGDDDWTPHSTLARRYQSKLLNLTGQQHLSQEFAQIYSTLRNVRPLPENEALAMIGDGNPAQVFQYKGQLERLERRSLALILSTSESSERGLLIYQLFGNAALIHALLFMRDSPASIPLARLLSERIRAILDKIDLQSYLLQYPEMVLWIHIMGGLGALGTSNVSHFAAILAESCLALGLVGESEIASMVEEFLWFDSYCSPVMMAFWNMVAVEQGAGSQSEVVDRSLKE</sequence>
<protein>
    <submittedName>
        <fullName evidence="2">Uncharacterized protein</fullName>
    </submittedName>
</protein>
<reference evidence="3" key="1">
    <citation type="submission" date="2016-03" db="EMBL/GenBank/DDBJ databases">
        <authorList>
            <person name="Guldener U."/>
        </authorList>
    </citation>
    <scope>NUCLEOTIDE SEQUENCE [LARGE SCALE GENOMIC DNA]</scope>
</reference>
<name>A0A1E1MVQ3_RHYSE</name>
<dbReference type="AlphaFoldDB" id="A0A1E1MVQ3"/>
<dbReference type="PANTHER" id="PTHR37540">
    <property type="entry name" value="TRANSCRIPTION FACTOR (ACR-2), PUTATIVE-RELATED-RELATED"/>
    <property type="match status" value="1"/>
</dbReference>
<dbReference type="PANTHER" id="PTHR37540:SF5">
    <property type="entry name" value="TRANSCRIPTION FACTOR DOMAIN-CONTAINING PROTEIN"/>
    <property type="match status" value="1"/>
</dbReference>
<proteinExistence type="predicted"/>
<gene>
    <name evidence="2" type="ORF">RSE6_14621</name>
</gene>
<evidence type="ECO:0000313" key="3">
    <source>
        <dbReference type="Proteomes" id="UP000177625"/>
    </source>
</evidence>
<organism evidence="2 3">
    <name type="scientific">Rhynchosporium secalis</name>
    <name type="common">Barley scald fungus</name>
    <dbReference type="NCBI Taxonomy" id="38038"/>
    <lineage>
        <taxon>Eukaryota</taxon>
        <taxon>Fungi</taxon>
        <taxon>Dikarya</taxon>
        <taxon>Ascomycota</taxon>
        <taxon>Pezizomycotina</taxon>
        <taxon>Leotiomycetes</taxon>
        <taxon>Helotiales</taxon>
        <taxon>Ploettnerulaceae</taxon>
        <taxon>Rhynchosporium</taxon>
    </lineage>
</organism>
<feature type="region of interest" description="Disordered" evidence="1">
    <location>
        <begin position="10"/>
        <end position="30"/>
    </location>
</feature>
<evidence type="ECO:0000256" key="1">
    <source>
        <dbReference type="SAM" id="MobiDB-lite"/>
    </source>
</evidence>